<protein>
    <recommendedName>
        <fullName evidence="3">CD-NTase-associated protein 12/Pycsar effector protein TIR domain-containing protein</fullName>
    </recommendedName>
</protein>
<evidence type="ECO:0000313" key="2">
    <source>
        <dbReference type="Proteomes" id="UP000198943"/>
    </source>
</evidence>
<evidence type="ECO:0008006" key="3">
    <source>
        <dbReference type="Google" id="ProtNLM"/>
    </source>
</evidence>
<proteinExistence type="predicted"/>
<reference evidence="2" key="1">
    <citation type="submission" date="2016-10" db="EMBL/GenBank/DDBJ databases">
        <authorList>
            <person name="Varghese N."/>
            <person name="Submissions S."/>
        </authorList>
    </citation>
    <scope>NUCLEOTIDE SEQUENCE [LARGE SCALE GENOMIC DNA]</scope>
    <source>
        <strain evidence="2">DSM 11005</strain>
    </source>
</reference>
<dbReference type="RefSeq" id="WP_093728978.1">
    <property type="nucleotide sequence ID" value="NZ_FMYW01000001.1"/>
</dbReference>
<organism evidence="1 2">
    <name type="scientific">Succiniclasticum ruminis</name>
    <dbReference type="NCBI Taxonomy" id="40841"/>
    <lineage>
        <taxon>Bacteria</taxon>
        <taxon>Bacillati</taxon>
        <taxon>Bacillota</taxon>
        <taxon>Negativicutes</taxon>
        <taxon>Acidaminococcales</taxon>
        <taxon>Acidaminococcaceae</taxon>
        <taxon>Succiniclasticum</taxon>
    </lineage>
</organism>
<name>A0A1G6HSA4_9FIRM</name>
<evidence type="ECO:0000313" key="1">
    <source>
        <dbReference type="EMBL" id="SDB97033.1"/>
    </source>
</evidence>
<accession>A0A1G6HSA4</accession>
<dbReference type="OrthoDB" id="8910972at2"/>
<gene>
    <name evidence="1" type="ORF">SAMN04487864_101206</name>
</gene>
<dbReference type="AlphaFoldDB" id="A0A1G6HSA4"/>
<dbReference type="EMBL" id="FMYW01000001">
    <property type="protein sequence ID" value="SDB97033.1"/>
    <property type="molecule type" value="Genomic_DNA"/>
</dbReference>
<keyword evidence="2" id="KW-1185">Reference proteome</keyword>
<dbReference type="Proteomes" id="UP000198943">
    <property type="component" value="Unassembled WGS sequence"/>
</dbReference>
<sequence length="280" mass="32392">MANFSLYRKELEILELTKVFFIKGDFFSIHSAAIQELFFESQTNLRRDFLEIVPVSKLEQTKQLLMFLTAIASTMKHGNEYKITSHHGITKSQQQVINEIEVLEELITKESNKRFNYTVFYSWESDLENKYNRNFIEKCLENAVKRVNTKIQNGPFIKVDKDTRGITGSPDIITTILQKIDHSVCFVADVTSIGMIREKHVPNPNVMFELGYALSSLSFERVILICNIAKCELKDLPFDLGLKRIMTYKYEDNTSAEAKKQCKQKLIENLEQAIQEIVSL</sequence>